<evidence type="ECO:0000313" key="2">
    <source>
        <dbReference type="EMBL" id="KAA1074484.1"/>
    </source>
</evidence>
<gene>
    <name evidence="2" type="ORF">PGT21_007368</name>
</gene>
<reference evidence="2 3" key="1">
    <citation type="submission" date="2019-05" db="EMBL/GenBank/DDBJ databases">
        <title>Emergence of the Ug99 lineage of the wheat stem rust pathogen through somatic hybridization.</title>
        <authorList>
            <person name="Li F."/>
            <person name="Upadhyaya N.M."/>
            <person name="Sperschneider J."/>
            <person name="Matny O."/>
            <person name="Nguyen-Phuc H."/>
            <person name="Mago R."/>
            <person name="Raley C."/>
            <person name="Miller M.E."/>
            <person name="Silverstein K.A.T."/>
            <person name="Henningsen E."/>
            <person name="Hirsch C.D."/>
            <person name="Visser B."/>
            <person name="Pretorius Z.A."/>
            <person name="Steffenson B.J."/>
            <person name="Schwessinger B."/>
            <person name="Dodds P.N."/>
            <person name="Figueroa M."/>
        </authorList>
    </citation>
    <scope>NUCLEOTIDE SEQUENCE [LARGE SCALE GENOMIC DNA]</scope>
    <source>
        <strain evidence="2">21-0</strain>
    </source>
</reference>
<dbReference type="EMBL" id="VSWC01000157">
    <property type="protein sequence ID" value="KAA1074484.1"/>
    <property type="molecule type" value="Genomic_DNA"/>
</dbReference>
<sequence length="87" mass="9301">MLQIRAQPSLSVSRFAPPSSTHAGPKCSEDFVTVKVIGSCFVPQQDTYLQPALIGAVLFFAEYRKTGSGQPSQNFGFSISSTNNSAT</sequence>
<dbReference type="AlphaFoldDB" id="A0A5B0MER6"/>
<organism evidence="2 3">
    <name type="scientific">Puccinia graminis f. sp. tritici</name>
    <dbReference type="NCBI Taxonomy" id="56615"/>
    <lineage>
        <taxon>Eukaryota</taxon>
        <taxon>Fungi</taxon>
        <taxon>Dikarya</taxon>
        <taxon>Basidiomycota</taxon>
        <taxon>Pucciniomycotina</taxon>
        <taxon>Pucciniomycetes</taxon>
        <taxon>Pucciniales</taxon>
        <taxon>Pucciniaceae</taxon>
        <taxon>Puccinia</taxon>
    </lineage>
</organism>
<name>A0A5B0MER6_PUCGR</name>
<evidence type="ECO:0000256" key="1">
    <source>
        <dbReference type="SAM" id="MobiDB-lite"/>
    </source>
</evidence>
<feature type="region of interest" description="Disordered" evidence="1">
    <location>
        <begin position="1"/>
        <end position="26"/>
    </location>
</feature>
<protein>
    <submittedName>
        <fullName evidence="2">Uncharacterized protein</fullName>
    </submittedName>
</protein>
<keyword evidence="3" id="KW-1185">Reference proteome</keyword>
<dbReference type="Proteomes" id="UP000324748">
    <property type="component" value="Unassembled WGS sequence"/>
</dbReference>
<feature type="compositionally biased region" description="Polar residues" evidence="1">
    <location>
        <begin position="1"/>
        <end position="22"/>
    </location>
</feature>
<proteinExistence type="predicted"/>
<comment type="caution">
    <text evidence="2">The sequence shown here is derived from an EMBL/GenBank/DDBJ whole genome shotgun (WGS) entry which is preliminary data.</text>
</comment>
<feature type="region of interest" description="Disordered" evidence="1">
    <location>
        <begin position="67"/>
        <end position="87"/>
    </location>
</feature>
<accession>A0A5B0MER6</accession>
<evidence type="ECO:0000313" key="3">
    <source>
        <dbReference type="Proteomes" id="UP000324748"/>
    </source>
</evidence>